<dbReference type="Gene3D" id="3.90.245.10">
    <property type="entry name" value="Ribonucleoside hydrolase-like"/>
    <property type="match status" value="1"/>
</dbReference>
<gene>
    <name evidence="3" type="ORF">LV85_02535</name>
</gene>
<evidence type="ECO:0000259" key="1">
    <source>
        <dbReference type="Pfam" id="PF07632"/>
    </source>
</evidence>
<dbReference type="EMBL" id="QKZT01000010">
    <property type="protein sequence ID" value="PZX50992.1"/>
    <property type="molecule type" value="Genomic_DNA"/>
</dbReference>
<dbReference type="Pfam" id="PF21027">
    <property type="entry name" value="Sde0182_C"/>
    <property type="match status" value="1"/>
</dbReference>
<reference evidence="3 4" key="1">
    <citation type="submission" date="2018-06" db="EMBL/GenBank/DDBJ databases">
        <title>Genomic Encyclopedia of Archaeal and Bacterial Type Strains, Phase II (KMG-II): from individual species to whole genera.</title>
        <authorList>
            <person name="Goeker M."/>
        </authorList>
    </citation>
    <scope>NUCLEOTIDE SEQUENCE [LARGE SCALE GENOMIC DNA]</scope>
    <source>
        <strain evidence="3 4">DSM 19830</strain>
    </source>
</reference>
<organism evidence="3 4">
    <name type="scientific">Algoriphagus chordae</name>
    <dbReference type="NCBI Taxonomy" id="237019"/>
    <lineage>
        <taxon>Bacteria</taxon>
        <taxon>Pseudomonadati</taxon>
        <taxon>Bacteroidota</taxon>
        <taxon>Cytophagia</taxon>
        <taxon>Cytophagales</taxon>
        <taxon>Cyclobacteriaceae</taxon>
        <taxon>Algoriphagus</taxon>
    </lineage>
</organism>
<dbReference type="AlphaFoldDB" id="A0A2W7SJT7"/>
<accession>A0A2W7SJT7</accession>
<dbReference type="GO" id="GO:0016799">
    <property type="term" value="F:hydrolase activity, hydrolyzing N-glycosyl compounds"/>
    <property type="evidence" value="ECO:0007669"/>
    <property type="project" value="InterPro"/>
</dbReference>
<dbReference type="SUPFAM" id="SSF53590">
    <property type="entry name" value="Nucleoside hydrolase"/>
    <property type="match status" value="1"/>
</dbReference>
<dbReference type="InterPro" id="IPR013783">
    <property type="entry name" value="Ig-like_fold"/>
</dbReference>
<feature type="domain" description="Cellulose-binding Sde182 nucleoside hydrolase-like" evidence="1">
    <location>
        <begin position="38"/>
        <end position="279"/>
    </location>
</feature>
<sequence>MKPNQLIYCVTTVALLFCSPYTTRADQQKNESNSYKPRIINTTDLGADPDDEQSLVRQLVASNEFDIEGLIVATGCWKKTQDNTAMLDVILDAYEEAYPNLSVHAAEFPTPEYLKSIAVMGQDGYGMSDVGTGKDSPGSELIIAAADKDDPRPLWVMGWGGMNNIAQAIWKVRETRSPAELKKFLSKLRLYDVLGQDDAGAWIAKNFPDVFYIRATGVYGWQPSKEHFAENIQSHGPLGSVYPDTKWATEGDTPAFMHVYPNGLNDPEQIDQGGWGGRFSFTKKAGIRSMSEVPKIQEDGETQYDPYLMYGNTDEKAEAIKKWNKGYNNDFAARMDWSISSKYEDANHHPTAILNGDKSRKVLRMSASSGEKITLSAEGSSDPDGDALTYNWSYYDEPSSYNGTVEIHTSTSSQATVQIPKDAAGKTIHVILEVYDDGEPNLYVYRRMIIEVTGSATAEILEPLAGSPYTPFPESVVVTKVRHFDNMCWKIAAAGGTWYFENGETDGKTGFSSAFDQAGNDWIGNDADRGYNKSSNIGGKHEYRGWPNFGEGNFNHPQRKSNSNSWWVDKNGKQIAFEDSLSGDHLIMRSSNPSYELEYHFFPSHATIKIIRADDKYAFLFEGPVGGEQETSVDKDYYVLKDGIHREIKSGGLGYLEPEFGNKFPSPFFYLADSDPKDKQVFYAGVRDVGPITAGDEGWRQGENMVIFSFGRDEDKRAYTGTEAICVFGFAEKTEHKEISSFIESKIKSPFK</sequence>
<proteinExistence type="predicted"/>
<comment type="caution">
    <text evidence="3">The sequence shown here is derived from an EMBL/GenBank/DDBJ whole genome shotgun (WGS) entry which is preliminary data.</text>
</comment>
<evidence type="ECO:0000313" key="3">
    <source>
        <dbReference type="EMBL" id="PZX50992.1"/>
    </source>
</evidence>
<protein>
    <submittedName>
        <fullName evidence="3">Uncharacterized protein DUF1593</fullName>
    </submittedName>
</protein>
<evidence type="ECO:0000313" key="4">
    <source>
        <dbReference type="Proteomes" id="UP000248882"/>
    </source>
</evidence>
<dbReference type="Pfam" id="PF07632">
    <property type="entry name" value="Sde182_NH-like"/>
    <property type="match status" value="1"/>
</dbReference>
<dbReference type="Gene3D" id="2.60.40.10">
    <property type="entry name" value="Immunoglobulins"/>
    <property type="match status" value="1"/>
</dbReference>
<keyword evidence="4" id="KW-1185">Reference proteome</keyword>
<dbReference type="InterPro" id="IPR036452">
    <property type="entry name" value="Ribo_hydro-like"/>
</dbReference>
<feature type="domain" description="Cellulose-binding Sde182 C-terminal" evidence="2">
    <location>
        <begin position="372"/>
        <end position="452"/>
    </location>
</feature>
<evidence type="ECO:0000259" key="2">
    <source>
        <dbReference type="Pfam" id="PF21027"/>
    </source>
</evidence>
<dbReference type="Proteomes" id="UP000248882">
    <property type="component" value="Unassembled WGS sequence"/>
</dbReference>
<dbReference type="InterPro" id="IPR011483">
    <property type="entry name" value="Sde182_NH-like"/>
</dbReference>
<dbReference type="RefSeq" id="WP_211318406.1">
    <property type="nucleotide sequence ID" value="NZ_QKZT01000010.1"/>
</dbReference>
<name>A0A2W7SJT7_9BACT</name>
<dbReference type="InterPro" id="IPR048527">
    <property type="entry name" value="Sde182_C"/>
</dbReference>